<dbReference type="AlphaFoldDB" id="D4H878"/>
<name>D4H878_DENA2</name>
<evidence type="ECO:0000313" key="3">
    <source>
        <dbReference type="Proteomes" id="UP000002012"/>
    </source>
</evidence>
<dbReference type="PaxDb" id="522772-Dacet_1457"/>
<dbReference type="Proteomes" id="UP000002012">
    <property type="component" value="Chromosome"/>
</dbReference>
<feature type="transmembrane region" description="Helical" evidence="1">
    <location>
        <begin position="46"/>
        <end position="64"/>
    </location>
</feature>
<evidence type="ECO:0000256" key="1">
    <source>
        <dbReference type="SAM" id="Phobius"/>
    </source>
</evidence>
<dbReference type="STRING" id="522772.Dacet_1457"/>
<protein>
    <submittedName>
        <fullName evidence="2">Uncharacterized protein</fullName>
    </submittedName>
</protein>
<dbReference type="HOGENOM" id="CLU_2715715_0_0_0"/>
<gene>
    <name evidence="2" type="ordered locus">Dacet_1457</name>
</gene>
<organism evidence="2 3">
    <name type="scientific">Denitrovibrio acetiphilus (strain DSM 12809 / NBRC 114555 / N2460)</name>
    <dbReference type="NCBI Taxonomy" id="522772"/>
    <lineage>
        <taxon>Bacteria</taxon>
        <taxon>Pseudomonadati</taxon>
        <taxon>Deferribacterota</taxon>
        <taxon>Deferribacteres</taxon>
        <taxon>Deferribacterales</taxon>
        <taxon>Geovibrionaceae</taxon>
        <taxon>Denitrovibrio</taxon>
    </lineage>
</organism>
<proteinExistence type="predicted"/>
<keyword evidence="1" id="KW-1133">Transmembrane helix</keyword>
<keyword evidence="1" id="KW-0472">Membrane</keyword>
<evidence type="ECO:0000313" key="2">
    <source>
        <dbReference type="EMBL" id="ADD68227.1"/>
    </source>
</evidence>
<reference evidence="2 3" key="1">
    <citation type="journal article" date="2010" name="Stand. Genomic Sci.">
        <title>Complete genome sequence of Denitrovibrio acetiphilus type strain (N2460).</title>
        <authorList>
            <person name="Kiss H."/>
            <person name="Lang E."/>
            <person name="Lapidus A."/>
            <person name="Copeland A."/>
            <person name="Nolan M."/>
            <person name="Glavina Del Rio T."/>
            <person name="Chen F."/>
            <person name="Lucas S."/>
            <person name="Tice H."/>
            <person name="Cheng J.F."/>
            <person name="Han C."/>
            <person name="Goodwin L."/>
            <person name="Pitluck S."/>
            <person name="Liolios K."/>
            <person name="Pati A."/>
            <person name="Ivanova N."/>
            <person name="Mavromatis K."/>
            <person name="Chen A."/>
            <person name="Palaniappan K."/>
            <person name="Land M."/>
            <person name="Hauser L."/>
            <person name="Chang Y.J."/>
            <person name="Jeffries C.D."/>
            <person name="Detter J.C."/>
            <person name="Brettin T."/>
            <person name="Spring S."/>
            <person name="Rohde M."/>
            <person name="Goker M."/>
            <person name="Woyke T."/>
            <person name="Bristow J."/>
            <person name="Eisen J.A."/>
            <person name="Markowitz V."/>
            <person name="Hugenholtz P."/>
            <person name="Kyrpides N.C."/>
            <person name="Klenk H.P."/>
        </authorList>
    </citation>
    <scope>NUCLEOTIDE SEQUENCE [LARGE SCALE GENOMIC DNA]</scope>
    <source>
        <strain evidence="3">DSM 12809 / NBRC 114555 / N2460</strain>
    </source>
</reference>
<keyword evidence="1" id="KW-0812">Transmembrane</keyword>
<keyword evidence="3" id="KW-1185">Reference proteome</keyword>
<dbReference type="KEGG" id="dap:Dacet_1457"/>
<accession>D4H878</accession>
<dbReference type="EMBL" id="CP001968">
    <property type="protein sequence ID" value="ADD68227.1"/>
    <property type="molecule type" value="Genomic_DNA"/>
</dbReference>
<sequence>MLTSRRLKTEKRVNLRVAKAKVKLQDPSHYIMDSVRILNEKGVKSGSAYILGTCLLFPLILKFFQDMGSDTK</sequence>
<dbReference type="InParanoid" id="D4H878"/>